<feature type="transmembrane region" description="Helical" evidence="1">
    <location>
        <begin position="12"/>
        <end position="37"/>
    </location>
</feature>
<gene>
    <name evidence="2" type="ORF">BKG92_02755</name>
</gene>
<evidence type="ECO:0008006" key="4">
    <source>
        <dbReference type="Google" id="ProtNLM"/>
    </source>
</evidence>
<organism evidence="2 3">
    <name type="scientific">Rodentibacter ratti</name>
    <dbReference type="NCBI Taxonomy" id="1906745"/>
    <lineage>
        <taxon>Bacteria</taxon>
        <taxon>Pseudomonadati</taxon>
        <taxon>Pseudomonadota</taxon>
        <taxon>Gammaproteobacteria</taxon>
        <taxon>Pasteurellales</taxon>
        <taxon>Pasteurellaceae</taxon>
        <taxon>Rodentibacter</taxon>
    </lineage>
</organism>
<evidence type="ECO:0000313" key="2">
    <source>
        <dbReference type="EMBL" id="OOF83632.1"/>
    </source>
</evidence>
<dbReference type="AlphaFoldDB" id="A0A1V3L156"/>
<keyword evidence="3" id="KW-1185">Reference proteome</keyword>
<keyword evidence="1" id="KW-0472">Membrane</keyword>
<proteinExistence type="predicted"/>
<protein>
    <recommendedName>
        <fullName evidence="4">DUF304 domain-containing protein</fullName>
    </recommendedName>
</protein>
<keyword evidence="1" id="KW-0812">Transmembrane</keyword>
<dbReference type="Proteomes" id="UP000188573">
    <property type="component" value="Unassembled WGS sequence"/>
</dbReference>
<dbReference type="RefSeq" id="WP_077495649.1">
    <property type="nucleotide sequence ID" value="NZ_MLAG01000009.1"/>
</dbReference>
<feature type="transmembrane region" description="Helical" evidence="1">
    <location>
        <begin position="43"/>
        <end position="65"/>
    </location>
</feature>
<reference evidence="2 3" key="1">
    <citation type="submission" date="2016-10" db="EMBL/GenBank/DDBJ databases">
        <title>Rodentibacter gen. nov. and new species.</title>
        <authorList>
            <person name="Christensen H."/>
        </authorList>
    </citation>
    <scope>NUCLEOTIDE SEQUENCE [LARGE SCALE GENOMIC DNA]</scope>
    <source>
        <strain evidence="2 3">Ac81</strain>
    </source>
</reference>
<dbReference type="EMBL" id="MLAG01000009">
    <property type="protein sequence ID" value="OOF83632.1"/>
    <property type="molecule type" value="Genomic_DNA"/>
</dbReference>
<name>A0A1V3L156_9PAST</name>
<evidence type="ECO:0000256" key="1">
    <source>
        <dbReference type="SAM" id="Phobius"/>
    </source>
</evidence>
<evidence type="ECO:0000313" key="3">
    <source>
        <dbReference type="Proteomes" id="UP000188573"/>
    </source>
</evidence>
<sequence length="156" mass="18120">MEANQPDNKTYYLHWVDYLILIPFLLIALLLITLFVATLVEESIFSIPSFIGSLVFIAFSIVGFLNRKVYKVYTDENGVWVSGGIFPWSKGTYGLNWRDISDAVYYTGFISWFLKSYKLVIQHRYTKSSELVLKNIKNGDQLVQEINKKVKELNLY</sequence>
<keyword evidence="1" id="KW-1133">Transmembrane helix</keyword>
<accession>A0A1V3L156</accession>
<comment type="caution">
    <text evidence="2">The sequence shown here is derived from an EMBL/GenBank/DDBJ whole genome shotgun (WGS) entry which is preliminary data.</text>
</comment>